<dbReference type="EMBL" id="CP042189">
    <property type="protein sequence ID" value="QDS71172.1"/>
    <property type="molecule type" value="Genomic_DNA"/>
</dbReference>
<dbReference type="SUPFAM" id="SSF55729">
    <property type="entry name" value="Acyl-CoA N-acyltransferases (Nat)"/>
    <property type="match status" value="1"/>
</dbReference>
<dbReference type="PROSITE" id="PS51186">
    <property type="entry name" value="GNAT"/>
    <property type="match status" value="1"/>
</dbReference>
<keyword evidence="6" id="KW-1185">Reference proteome</keyword>
<sequence>MSQAPTIRLATREDVPEILAMIHELAAFENASDSVLATEASLSRTLSFAPSLHRHHNEDKDSAQETHAQNTKPSLDAPLQASAHGPPTQAAGYAKTFILTAPEGAVAGMALFFHSYSTWRAAPGIYLEDLFIRPAFRRRGYATLLLKELASEVIRMGGARLEWACLDWNTNALTFYRSLGAVTKDEWLGLRVDGDALKKLAEKRVDVKTE</sequence>
<evidence type="ECO:0000256" key="2">
    <source>
        <dbReference type="ARBA" id="ARBA00023315"/>
    </source>
</evidence>
<dbReference type="Gene3D" id="3.40.630.30">
    <property type="match status" value="1"/>
</dbReference>
<dbReference type="PANTHER" id="PTHR10545:SF29">
    <property type="entry name" value="GH14572P-RELATED"/>
    <property type="match status" value="1"/>
</dbReference>
<evidence type="ECO:0000313" key="6">
    <source>
        <dbReference type="Proteomes" id="UP000316270"/>
    </source>
</evidence>
<proteinExistence type="predicted"/>
<evidence type="ECO:0000256" key="1">
    <source>
        <dbReference type="ARBA" id="ARBA00022679"/>
    </source>
</evidence>
<dbReference type="Pfam" id="PF00583">
    <property type="entry name" value="Acetyltransf_1"/>
    <property type="match status" value="1"/>
</dbReference>
<dbReference type="InterPro" id="IPR051016">
    <property type="entry name" value="Diverse_Substrate_AcTransf"/>
</dbReference>
<dbReference type="STRING" id="50376.A0A517L6B5"/>
<feature type="region of interest" description="Disordered" evidence="3">
    <location>
        <begin position="53"/>
        <end position="88"/>
    </location>
</feature>
<organism evidence="5 6">
    <name type="scientific">Venturia effusa</name>
    <dbReference type="NCBI Taxonomy" id="50376"/>
    <lineage>
        <taxon>Eukaryota</taxon>
        <taxon>Fungi</taxon>
        <taxon>Dikarya</taxon>
        <taxon>Ascomycota</taxon>
        <taxon>Pezizomycotina</taxon>
        <taxon>Dothideomycetes</taxon>
        <taxon>Pleosporomycetidae</taxon>
        <taxon>Venturiales</taxon>
        <taxon>Venturiaceae</taxon>
        <taxon>Venturia</taxon>
    </lineage>
</organism>
<dbReference type="GO" id="GO:0008080">
    <property type="term" value="F:N-acetyltransferase activity"/>
    <property type="evidence" value="ECO:0007669"/>
    <property type="project" value="UniProtKB-ARBA"/>
</dbReference>
<keyword evidence="2" id="KW-0012">Acyltransferase</keyword>
<dbReference type="InterPro" id="IPR016181">
    <property type="entry name" value="Acyl_CoA_acyltransferase"/>
</dbReference>
<name>A0A517L6B5_9PEZI</name>
<evidence type="ECO:0000256" key="3">
    <source>
        <dbReference type="SAM" id="MobiDB-lite"/>
    </source>
</evidence>
<dbReference type="AlphaFoldDB" id="A0A517L6B5"/>
<dbReference type="Proteomes" id="UP000316270">
    <property type="component" value="Chromosome 5"/>
</dbReference>
<dbReference type="CDD" id="cd04301">
    <property type="entry name" value="NAT_SF"/>
    <property type="match status" value="1"/>
</dbReference>
<dbReference type="OrthoDB" id="7305308at2759"/>
<protein>
    <recommendedName>
        <fullName evidence="4">N-acetyltransferase domain-containing protein</fullName>
    </recommendedName>
</protein>
<dbReference type="InterPro" id="IPR000182">
    <property type="entry name" value="GNAT_dom"/>
</dbReference>
<gene>
    <name evidence="5" type="ORF">FKW77_010114</name>
</gene>
<accession>A0A517L6B5</accession>
<reference evidence="5 6" key="1">
    <citation type="submission" date="2019-07" db="EMBL/GenBank/DDBJ databases">
        <title>Finished genome of Venturia effusa.</title>
        <authorList>
            <person name="Young C.A."/>
            <person name="Cox M.P."/>
            <person name="Ganley A.R.D."/>
            <person name="David W.J."/>
        </authorList>
    </citation>
    <scope>NUCLEOTIDE SEQUENCE [LARGE SCALE GENOMIC DNA]</scope>
    <source>
        <strain evidence="6">albino</strain>
    </source>
</reference>
<evidence type="ECO:0000259" key="4">
    <source>
        <dbReference type="PROSITE" id="PS51186"/>
    </source>
</evidence>
<evidence type="ECO:0000313" key="5">
    <source>
        <dbReference type="EMBL" id="QDS71172.1"/>
    </source>
</evidence>
<dbReference type="PANTHER" id="PTHR10545">
    <property type="entry name" value="DIAMINE N-ACETYLTRANSFERASE"/>
    <property type="match status" value="1"/>
</dbReference>
<keyword evidence="1" id="KW-0808">Transferase</keyword>
<feature type="domain" description="N-acetyltransferase" evidence="4">
    <location>
        <begin position="51"/>
        <end position="202"/>
    </location>
</feature>